<keyword evidence="2" id="KW-1185">Reference proteome</keyword>
<sequence>MRCKCNRKPALPPQQLAVDLRPAWRVRCVLCHHFLVVFENLRGAPVSLERGGMRAAITAIKRARVIADLGRSLSEATRACCHLSPLRCVRTQSIAGSIAKLCVQIRRCPVPWLLPVGREGSERLEENKLSVFFSCRQAPVPTPSRCPAGGVQQAHQDRAPFHRPEIGQIYQYFHRDFAPNHQPLKNVKCIHCARDASGNSLLVSVSNSVSLRCQYRPLIPQHAAERWRSKRDEEGDGPGRILALRNAQTIGLFSRRARHLRNFTSWRCVLARG</sequence>
<name>A0AA40C466_9PEZI</name>
<comment type="caution">
    <text evidence="1">The sequence shown here is derived from an EMBL/GenBank/DDBJ whole genome shotgun (WGS) entry which is preliminary data.</text>
</comment>
<reference evidence="1" key="1">
    <citation type="submission" date="2023-06" db="EMBL/GenBank/DDBJ databases">
        <title>Genome-scale phylogeny and comparative genomics of the fungal order Sordariales.</title>
        <authorList>
            <consortium name="Lawrence Berkeley National Laboratory"/>
            <person name="Hensen N."/>
            <person name="Bonometti L."/>
            <person name="Westerberg I."/>
            <person name="Brannstrom I.O."/>
            <person name="Guillou S."/>
            <person name="Cros-Aarteil S."/>
            <person name="Calhoun S."/>
            <person name="Haridas S."/>
            <person name="Kuo A."/>
            <person name="Mondo S."/>
            <person name="Pangilinan J."/>
            <person name="Riley R."/>
            <person name="Labutti K."/>
            <person name="Andreopoulos B."/>
            <person name="Lipzen A."/>
            <person name="Chen C."/>
            <person name="Yanf M."/>
            <person name="Daum C."/>
            <person name="Ng V."/>
            <person name="Clum A."/>
            <person name="Steindorff A."/>
            <person name="Ohm R."/>
            <person name="Martin F."/>
            <person name="Silar P."/>
            <person name="Natvig D."/>
            <person name="Lalanne C."/>
            <person name="Gautier V."/>
            <person name="Ament-Velasquez S.L."/>
            <person name="Kruys A."/>
            <person name="Hutchinson M.I."/>
            <person name="Powell A.J."/>
            <person name="Barry K."/>
            <person name="Miller A.N."/>
            <person name="Grigoriev I.V."/>
            <person name="Debuchy R."/>
            <person name="Gladieux P."/>
            <person name="Thoren M.H."/>
            <person name="Johannesson H."/>
        </authorList>
    </citation>
    <scope>NUCLEOTIDE SEQUENCE</scope>
    <source>
        <strain evidence="1">CBS 606.72</strain>
    </source>
</reference>
<evidence type="ECO:0000313" key="2">
    <source>
        <dbReference type="Proteomes" id="UP001175000"/>
    </source>
</evidence>
<dbReference type="Proteomes" id="UP001175000">
    <property type="component" value="Unassembled WGS sequence"/>
</dbReference>
<protein>
    <submittedName>
        <fullName evidence="1">Uncharacterized protein</fullName>
    </submittedName>
</protein>
<gene>
    <name evidence="1" type="ORF">B0T14DRAFT_196437</name>
</gene>
<evidence type="ECO:0000313" key="1">
    <source>
        <dbReference type="EMBL" id="KAK0624442.1"/>
    </source>
</evidence>
<dbReference type="EMBL" id="JAULSU010000003">
    <property type="protein sequence ID" value="KAK0624442.1"/>
    <property type="molecule type" value="Genomic_DNA"/>
</dbReference>
<dbReference type="AlphaFoldDB" id="A0AA40C466"/>
<proteinExistence type="predicted"/>
<accession>A0AA40C466</accession>
<organism evidence="1 2">
    <name type="scientific">Immersiella caudata</name>
    <dbReference type="NCBI Taxonomy" id="314043"/>
    <lineage>
        <taxon>Eukaryota</taxon>
        <taxon>Fungi</taxon>
        <taxon>Dikarya</taxon>
        <taxon>Ascomycota</taxon>
        <taxon>Pezizomycotina</taxon>
        <taxon>Sordariomycetes</taxon>
        <taxon>Sordariomycetidae</taxon>
        <taxon>Sordariales</taxon>
        <taxon>Lasiosphaeriaceae</taxon>
        <taxon>Immersiella</taxon>
    </lineage>
</organism>